<evidence type="ECO:0000256" key="8">
    <source>
        <dbReference type="ARBA" id="ARBA00023172"/>
    </source>
</evidence>
<comment type="function">
    <text evidence="10">Site-specific tyrosine recombinase, which acts by catalyzing the cutting and rejoining of the recombining DNA molecules. The XerC-XerD complex is essential to convert dimers of the bacterial chromosome into monomers to permit their segregation at cell division. It also contributes to the segregational stability of plasmids.</text>
</comment>
<organism evidence="14 15">
    <name type="scientific">Methylophilus luteus</name>
    <dbReference type="NCBI Taxonomy" id="640108"/>
    <lineage>
        <taxon>Bacteria</taxon>
        <taxon>Pseudomonadati</taxon>
        <taxon>Pseudomonadota</taxon>
        <taxon>Betaproteobacteria</taxon>
        <taxon>Nitrosomonadales</taxon>
        <taxon>Methylophilaceae</taxon>
        <taxon>Methylophilus</taxon>
    </lineage>
</organism>
<dbReference type="Pfam" id="PF00589">
    <property type="entry name" value="Phage_integrase"/>
    <property type="match status" value="1"/>
</dbReference>
<dbReference type="NCBIfam" id="NF001399">
    <property type="entry name" value="PRK00283.1"/>
    <property type="match status" value="1"/>
</dbReference>
<comment type="similarity">
    <text evidence="2 10">Belongs to the 'phage' integrase family. XerC subfamily.</text>
</comment>
<evidence type="ECO:0000313" key="14">
    <source>
        <dbReference type="EMBL" id="MFD0913690.1"/>
    </source>
</evidence>
<dbReference type="CDD" id="cd00798">
    <property type="entry name" value="INT_XerDC_C"/>
    <property type="match status" value="1"/>
</dbReference>
<evidence type="ECO:0000256" key="11">
    <source>
        <dbReference type="NCBIfam" id="TIGR02224"/>
    </source>
</evidence>
<feature type="active site" evidence="10">
    <location>
        <position position="236"/>
    </location>
</feature>
<dbReference type="PANTHER" id="PTHR30349:SF81">
    <property type="entry name" value="TYROSINE RECOMBINASE XERC"/>
    <property type="match status" value="1"/>
</dbReference>
<evidence type="ECO:0000256" key="5">
    <source>
        <dbReference type="ARBA" id="ARBA00022829"/>
    </source>
</evidence>
<dbReference type="InterPro" id="IPR011931">
    <property type="entry name" value="Recomb_XerC"/>
</dbReference>
<dbReference type="InterPro" id="IPR023009">
    <property type="entry name" value="Tyrosine_recombinase_XerC/XerD"/>
</dbReference>
<dbReference type="InterPro" id="IPR044068">
    <property type="entry name" value="CB"/>
</dbReference>
<feature type="domain" description="Core-binding (CB)" evidence="13">
    <location>
        <begin position="1"/>
        <end position="81"/>
    </location>
</feature>
<evidence type="ECO:0000256" key="4">
    <source>
        <dbReference type="ARBA" id="ARBA00022618"/>
    </source>
</evidence>
<dbReference type="Gene3D" id="1.10.150.130">
    <property type="match status" value="1"/>
</dbReference>
<evidence type="ECO:0000259" key="13">
    <source>
        <dbReference type="PROSITE" id="PS51900"/>
    </source>
</evidence>
<keyword evidence="6 10" id="KW-0229">DNA integration</keyword>
<feature type="active site" evidence="10">
    <location>
        <position position="165"/>
    </location>
</feature>
<evidence type="ECO:0000256" key="7">
    <source>
        <dbReference type="ARBA" id="ARBA00023125"/>
    </source>
</evidence>
<dbReference type="PROSITE" id="PS51898">
    <property type="entry name" value="TYR_RECOMBINASE"/>
    <property type="match status" value="1"/>
</dbReference>
<dbReference type="Pfam" id="PF02899">
    <property type="entry name" value="Phage_int_SAM_1"/>
    <property type="match status" value="1"/>
</dbReference>
<dbReference type="PANTHER" id="PTHR30349">
    <property type="entry name" value="PHAGE INTEGRASE-RELATED"/>
    <property type="match status" value="1"/>
</dbReference>
<dbReference type="NCBIfam" id="TIGR02224">
    <property type="entry name" value="recomb_XerC"/>
    <property type="match status" value="1"/>
</dbReference>
<accession>A0ABW3F604</accession>
<comment type="subunit">
    <text evidence="10">Forms a cyclic heterotetrameric complex composed of two molecules of XerC and two molecules of XerD.</text>
</comment>
<feature type="domain" description="Tyr recombinase" evidence="12">
    <location>
        <begin position="102"/>
        <end position="284"/>
    </location>
</feature>
<dbReference type="InterPro" id="IPR002104">
    <property type="entry name" value="Integrase_catalytic"/>
</dbReference>
<name>A0ABW3F604_9PROT</name>
<comment type="subcellular location">
    <subcellularLocation>
        <location evidence="1 10">Cytoplasm</location>
    </subcellularLocation>
</comment>
<comment type="caution">
    <text evidence="14">The sequence shown here is derived from an EMBL/GenBank/DDBJ whole genome shotgun (WGS) entry which is preliminary data.</text>
</comment>
<evidence type="ECO:0000256" key="6">
    <source>
        <dbReference type="ARBA" id="ARBA00022908"/>
    </source>
</evidence>
<feature type="active site" description="O-(3'-phospho-DNA)-tyrosine intermediate" evidence="10">
    <location>
        <position position="271"/>
    </location>
</feature>
<evidence type="ECO:0000256" key="9">
    <source>
        <dbReference type="ARBA" id="ARBA00023306"/>
    </source>
</evidence>
<evidence type="ECO:0000259" key="12">
    <source>
        <dbReference type="PROSITE" id="PS51898"/>
    </source>
</evidence>
<feature type="active site" evidence="10">
    <location>
        <position position="239"/>
    </location>
</feature>
<dbReference type="Gene3D" id="1.10.443.10">
    <property type="entry name" value="Intergrase catalytic core"/>
    <property type="match status" value="1"/>
</dbReference>
<keyword evidence="8 10" id="KW-0233">DNA recombination</keyword>
<dbReference type="InterPro" id="IPR050090">
    <property type="entry name" value="Tyrosine_recombinase_XerCD"/>
</dbReference>
<keyword evidence="4 10" id="KW-0132">Cell division</keyword>
<dbReference type="HAMAP" id="MF_01808">
    <property type="entry name" value="Recomb_XerC_XerD"/>
    <property type="match status" value="1"/>
</dbReference>
<keyword evidence="9 10" id="KW-0131">Cell cycle</keyword>
<gene>
    <name evidence="10 14" type="primary">xerC</name>
    <name evidence="14" type="ORF">ACFQ1Z_09060</name>
</gene>
<feature type="active site" evidence="10">
    <location>
        <position position="262"/>
    </location>
</feature>
<evidence type="ECO:0000256" key="10">
    <source>
        <dbReference type="HAMAP-Rule" id="MF_01808"/>
    </source>
</evidence>
<dbReference type="EMBL" id="JBHTKB010000001">
    <property type="protein sequence ID" value="MFD0913690.1"/>
    <property type="molecule type" value="Genomic_DNA"/>
</dbReference>
<dbReference type="InterPro" id="IPR013762">
    <property type="entry name" value="Integrase-like_cat_sf"/>
</dbReference>
<keyword evidence="15" id="KW-1185">Reference proteome</keyword>
<dbReference type="Proteomes" id="UP001597128">
    <property type="component" value="Unassembled WGS sequence"/>
</dbReference>
<dbReference type="RefSeq" id="WP_379057065.1">
    <property type="nucleotide sequence ID" value="NZ_JBHTKB010000001.1"/>
</dbReference>
<evidence type="ECO:0000313" key="15">
    <source>
        <dbReference type="Proteomes" id="UP001597128"/>
    </source>
</evidence>
<keyword evidence="3 10" id="KW-0963">Cytoplasm</keyword>
<dbReference type="InterPro" id="IPR004107">
    <property type="entry name" value="Integrase_SAM-like_N"/>
</dbReference>
<proteinExistence type="inferred from homology"/>
<evidence type="ECO:0000256" key="3">
    <source>
        <dbReference type="ARBA" id="ARBA00022490"/>
    </source>
</evidence>
<feature type="active site" evidence="10">
    <location>
        <position position="141"/>
    </location>
</feature>
<reference evidence="15" key="1">
    <citation type="journal article" date="2019" name="Int. J. Syst. Evol. Microbiol.">
        <title>The Global Catalogue of Microorganisms (GCM) 10K type strain sequencing project: providing services to taxonomists for standard genome sequencing and annotation.</title>
        <authorList>
            <consortium name="The Broad Institute Genomics Platform"/>
            <consortium name="The Broad Institute Genome Sequencing Center for Infectious Disease"/>
            <person name="Wu L."/>
            <person name="Ma J."/>
        </authorList>
    </citation>
    <scope>NUCLEOTIDE SEQUENCE [LARGE SCALE GENOMIC DNA]</scope>
    <source>
        <strain evidence="15">CCUG 58412</strain>
    </source>
</reference>
<dbReference type="InterPro" id="IPR010998">
    <property type="entry name" value="Integrase_recombinase_N"/>
</dbReference>
<sequence>MHELLDDYLDFLHFERGLSEHTRNNYQRDISLLLKQHAQELRTLTAQQIRRNIASLHSQGLSGRSIARILSSWRGFFHYLVLHHQFPANPVIGLRAPKSPKTLPHALSIEQTNKLVELEGDDPMVMRDRAMLELFYSSGLRLSEVVGLDLERLDLQQGIVTVIGKGNKTRMVPLGSKAIAAMQAWLSVRPLWLSKRPAETAVFISQQGRRISGRSIQMRVNDWAVKQGLHNHVHPHMLRHSFASHVLQSSGDLRAVQEMLGHANISTTQVYTHLDFQHLSKIYDAAHPRARKK</sequence>
<dbReference type="SUPFAM" id="SSF56349">
    <property type="entry name" value="DNA breaking-rejoining enzymes"/>
    <property type="match status" value="1"/>
</dbReference>
<dbReference type="PROSITE" id="PS51900">
    <property type="entry name" value="CB"/>
    <property type="match status" value="1"/>
</dbReference>
<keyword evidence="7 10" id="KW-0238">DNA-binding</keyword>
<evidence type="ECO:0000256" key="2">
    <source>
        <dbReference type="ARBA" id="ARBA00006657"/>
    </source>
</evidence>
<evidence type="ECO:0000256" key="1">
    <source>
        <dbReference type="ARBA" id="ARBA00004496"/>
    </source>
</evidence>
<protein>
    <recommendedName>
        <fullName evidence="10 11">Tyrosine recombinase XerC</fullName>
    </recommendedName>
</protein>
<dbReference type="InterPro" id="IPR011010">
    <property type="entry name" value="DNA_brk_join_enz"/>
</dbReference>
<keyword evidence="5 10" id="KW-0159">Chromosome partition</keyword>